<evidence type="ECO:0000313" key="3">
    <source>
        <dbReference type="Proteomes" id="UP001432166"/>
    </source>
</evidence>
<keyword evidence="3" id="KW-1185">Reference proteome</keyword>
<feature type="compositionally biased region" description="Basic and acidic residues" evidence="1">
    <location>
        <begin position="1"/>
        <end position="12"/>
    </location>
</feature>
<reference evidence="2" key="1">
    <citation type="submission" date="2022-10" db="EMBL/GenBank/DDBJ databases">
        <title>The complete genomes of actinobacterial strains from the NBC collection.</title>
        <authorList>
            <person name="Joergensen T.S."/>
            <person name="Alvarez Arevalo M."/>
            <person name="Sterndorff E.B."/>
            <person name="Faurdal D."/>
            <person name="Vuksanovic O."/>
            <person name="Mourched A.-S."/>
            <person name="Charusanti P."/>
            <person name="Shaw S."/>
            <person name="Blin K."/>
            <person name="Weber T."/>
        </authorList>
    </citation>
    <scope>NUCLEOTIDE SEQUENCE</scope>
    <source>
        <strain evidence="2">NBC_00189</strain>
    </source>
</reference>
<organism evidence="2 3">
    <name type="scientific">Streptomyces tauricus</name>
    <dbReference type="NCBI Taxonomy" id="68274"/>
    <lineage>
        <taxon>Bacteria</taxon>
        <taxon>Bacillati</taxon>
        <taxon>Actinomycetota</taxon>
        <taxon>Actinomycetes</taxon>
        <taxon>Kitasatosporales</taxon>
        <taxon>Streptomycetaceae</taxon>
        <taxon>Streptomyces</taxon>
        <taxon>Streptomyces aurantiacus group</taxon>
    </lineage>
</organism>
<accession>A0ABZ1JHC5</accession>
<dbReference type="RefSeq" id="WP_189771231.1">
    <property type="nucleotide sequence ID" value="NZ_BMVY01000005.1"/>
</dbReference>
<gene>
    <name evidence="2" type="ORF">OG288_22245</name>
</gene>
<evidence type="ECO:0000313" key="2">
    <source>
        <dbReference type="EMBL" id="WTP50785.1"/>
    </source>
</evidence>
<feature type="compositionally biased region" description="Basic and acidic residues" evidence="1">
    <location>
        <begin position="63"/>
        <end position="81"/>
    </location>
</feature>
<dbReference type="EMBL" id="CP108133">
    <property type="protein sequence ID" value="WTP50785.1"/>
    <property type="molecule type" value="Genomic_DNA"/>
</dbReference>
<feature type="region of interest" description="Disordered" evidence="1">
    <location>
        <begin position="63"/>
        <end position="100"/>
    </location>
</feature>
<protein>
    <submittedName>
        <fullName evidence="2">Uncharacterized protein</fullName>
    </submittedName>
</protein>
<proteinExistence type="predicted"/>
<evidence type="ECO:0000256" key="1">
    <source>
        <dbReference type="SAM" id="MobiDB-lite"/>
    </source>
</evidence>
<feature type="compositionally biased region" description="Low complexity" evidence="1">
    <location>
        <begin position="13"/>
        <end position="25"/>
    </location>
</feature>
<name>A0ABZ1JHC5_9ACTN</name>
<feature type="compositionally biased region" description="Acidic residues" evidence="1">
    <location>
        <begin position="86"/>
        <end position="100"/>
    </location>
</feature>
<dbReference type="Proteomes" id="UP001432166">
    <property type="component" value="Chromosome"/>
</dbReference>
<feature type="region of interest" description="Disordered" evidence="1">
    <location>
        <begin position="1"/>
        <end position="25"/>
    </location>
</feature>
<sequence>MADELDGSRDDSAAASPGEAAAAQERAFWAARRRYNELDDDEAGRREKRRLSRESRRLNLDVRVHRYARSHDEGPVPDDLRLPPLPDDEFFPDEDGPPGR</sequence>